<comment type="caution">
    <text evidence="2">The sequence shown here is derived from an EMBL/GenBank/DDBJ whole genome shotgun (WGS) entry which is preliminary data.</text>
</comment>
<feature type="compositionally biased region" description="Polar residues" evidence="1">
    <location>
        <begin position="11"/>
        <end position="29"/>
    </location>
</feature>
<name>A0AA41SE10_PAPNU</name>
<evidence type="ECO:0000313" key="3">
    <source>
        <dbReference type="Proteomes" id="UP001177140"/>
    </source>
</evidence>
<feature type="region of interest" description="Disordered" evidence="1">
    <location>
        <begin position="1"/>
        <end position="33"/>
    </location>
</feature>
<protein>
    <submittedName>
        <fullName evidence="2">Uncharacterized protein</fullName>
    </submittedName>
</protein>
<reference evidence="2" key="1">
    <citation type="submission" date="2022-03" db="EMBL/GenBank/DDBJ databases">
        <title>A functionally conserved STORR gene fusion in Papaver species that diverged 16.8 million years ago.</title>
        <authorList>
            <person name="Catania T."/>
        </authorList>
    </citation>
    <scope>NUCLEOTIDE SEQUENCE</scope>
    <source>
        <strain evidence="2">S-191538</strain>
    </source>
</reference>
<dbReference type="EMBL" id="JAJJMA010135951">
    <property type="protein sequence ID" value="MCL7033566.1"/>
    <property type="molecule type" value="Genomic_DNA"/>
</dbReference>
<dbReference type="Proteomes" id="UP001177140">
    <property type="component" value="Unassembled WGS sequence"/>
</dbReference>
<dbReference type="AlphaFoldDB" id="A0AA41SE10"/>
<sequence length="88" mass="10004">MFSSFEAGELSRSNAQKQPESSSWGNTSKNSEESWKNLIDDSTNWWDNRAKKLNPKAPDFRHKVTREGLWLSSAPAWVSDKLPPAEPL</sequence>
<evidence type="ECO:0000313" key="2">
    <source>
        <dbReference type="EMBL" id="MCL7033566.1"/>
    </source>
</evidence>
<accession>A0AA41SE10</accession>
<proteinExistence type="predicted"/>
<keyword evidence="3" id="KW-1185">Reference proteome</keyword>
<organism evidence="2 3">
    <name type="scientific">Papaver nudicaule</name>
    <name type="common">Iceland poppy</name>
    <dbReference type="NCBI Taxonomy" id="74823"/>
    <lineage>
        <taxon>Eukaryota</taxon>
        <taxon>Viridiplantae</taxon>
        <taxon>Streptophyta</taxon>
        <taxon>Embryophyta</taxon>
        <taxon>Tracheophyta</taxon>
        <taxon>Spermatophyta</taxon>
        <taxon>Magnoliopsida</taxon>
        <taxon>Ranunculales</taxon>
        <taxon>Papaveraceae</taxon>
        <taxon>Papaveroideae</taxon>
        <taxon>Papaver</taxon>
    </lineage>
</organism>
<evidence type="ECO:0000256" key="1">
    <source>
        <dbReference type="SAM" id="MobiDB-lite"/>
    </source>
</evidence>
<gene>
    <name evidence="2" type="ORF">MKW94_022088</name>
</gene>